<reference evidence="9 10" key="1">
    <citation type="submission" date="2017-10" db="EMBL/GenBank/DDBJ databases">
        <title>Genomics of the genus Arcobacter.</title>
        <authorList>
            <person name="Perez-Cataluna A."/>
            <person name="Figueras M.J."/>
        </authorList>
    </citation>
    <scope>NUCLEOTIDE SEQUENCE [LARGE SCALE GENOMIC DNA]</scope>
    <source>
        <strain evidence="9 10">CECT 9230</strain>
    </source>
</reference>
<comment type="similarity">
    <text evidence="1 6">Belongs to the sigma-70 factor family. ECF subfamily.</text>
</comment>
<evidence type="ECO:0000313" key="9">
    <source>
        <dbReference type="EMBL" id="RBQ28842.1"/>
    </source>
</evidence>
<dbReference type="PROSITE" id="PS01063">
    <property type="entry name" value="SIGMA70_ECF"/>
    <property type="match status" value="1"/>
</dbReference>
<dbReference type="RefSeq" id="WP_113894618.1">
    <property type="nucleotide sequence ID" value="NZ_CP182882.1"/>
</dbReference>
<dbReference type="Gene3D" id="1.10.1740.10">
    <property type="match status" value="1"/>
</dbReference>
<dbReference type="InterPro" id="IPR013324">
    <property type="entry name" value="RNA_pol_sigma_r3/r4-like"/>
</dbReference>
<protein>
    <recommendedName>
        <fullName evidence="6">RNA polymerase sigma factor</fullName>
    </recommendedName>
</protein>
<dbReference type="PANTHER" id="PTHR43133:SF46">
    <property type="entry name" value="RNA POLYMERASE SIGMA-70 FACTOR ECF SUBFAMILY"/>
    <property type="match status" value="1"/>
</dbReference>
<keyword evidence="4 6" id="KW-0238">DNA-binding</keyword>
<dbReference type="OrthoDB" id="5365776at2"/>
<feature type="domain" description="RNA polymerase sigma factor 70 region 4 type 2" evidence="8">
    <location>
        <begin position="97"/>
        <end position="144"/>
    </location>
</feature>
<evidence type="ECO:0000259" key="7">
    <source>
        <dbReference type="Pfam" id="PF04542"/>
    </source>
</evidence>
<accession>A0A366MTW8</accession>
<comment type="caution">
    <text evidence="9">The sequence shown here is derived from an EMBL/GenBank/DDBJ whole genome shotgun (WGS) entry which is preliminary data.</text>
</comment>
<dbReference type="SUPFAM" id="SSF88659">
    <property type="entry name" value="Sigma3 and sigma4 domains of RNA polymerase sigma factors"/>
    <property type="match status" value="1"/>
</dbReference>
<keyword evidence="10" id="KW-1185">Reference proteome</keyword>
<evidence type="ECO:0000256" key="2">
    <source>
        <dbReference type="ARBA" id="ARBA00023015"/>
    </source>
</evidence>
<dbReference type="PANTHER" id="PTHR43133">
    <property type="entry name" value="RNA POLYMERASE ECF-TYPE SIGMA FACTO"/>
    <property type="match status" value="1"/>
</dbReference>
<sequence>MQRYYKELVIFVQKMTGDKELALEIVQEAYAKTLEKQKEMDIEHQRAFLYKVARNLTFDYSRNKKNKDFIDYEEEKIFCSKEYEPDEILMEKEKNDMLLEALDILPKNLKEVFILHFVDGLEKKQIASLLNINVNTVQKYVIRATTQITKFIEDKDWN</sequence>
<dbReference type="AlphaFoldDB" id="A0A366MTW8"/>
<feature type="domain" description="RNA polymerase sigma-70 region 2" evidence="7">
    <location>
        <begin position="2"/>
        <end position="65"/>
    </location>
</feature>
<name>A0A366MTW8_9BACT</name>
<evidence type="ECO:0000256" key="1">
    <source>
        <dbReference type="ARBA" id="ARBA00010641"/>
    </source>
</evidence>
<keyword evidence="2 6" id="KW-0805">Transcription regulation</keyword>
<gene>
    <name evidence="9" type="ORF">CRU91_07565</name>
</gene>
<dbReference type="Pfam" id="PF04542">
    <property type="entry name" value="Sigma70_r2"/>
    <property type="match status" value="1"/>
</dbReference>
<dbReference type="GO" id="GO:0003677">
    <property type="term" value="F:DNA binding"/>
    <property type="evidence" value="ECO:0007669"/>
    <property type="project" value="UniProtKB-KW"/>
</dbReference>
<dbReference type="Proteomes" id="UP000252669">
    <property type="component" value="Unassembled WGS sequence"/>
</dbReference>
<dbReference type="InterPro" id="IPR013325">
    <property type="entry name" value="RNA_pol_sigma_r2"/>
</dbReference>
<dbReference type="InterPro" id="IPR014284">
    <property type="entry name" value="RNA_pol_sigma-70_dom"/>
</dbReference>
<dbReference type="InterPro" id="IPR007627">
    <property type="entry name" value="RNA_pol_sigma70_r2"/>
</dbReference>
<evidence type="ECO:0000259" key="8">
    <source>
        <dbReference type="Pfam" id="PF08281"/>
    </source>
</evidence>
<dbReference type="InterPro" id="IPR036388">
    <property type="entry name" value="WH-like_DNA-bd_sf"/>
</dbReference>
<proteinExistence type="inferred from homology"/>
<dbReference type="InterPro" id="IPR039425">
    <property type="entry name" value="RNA_pol_sigma-70-like"/>
</dbReference>
<dbReference type="InterPro" id="IPR013249">
    <property type="entry name" value="RNA_pol_sigma70_r4_t2"/>
</dbReference>
<dbReference type="EMBL" id="PDKB01000011">
    <property type="protein sequence ID" value="RBQ28842.1"/>
    <property type="molecule type" value="Genomic_DNA"/>
</dbReference>
<keyword evidence="5 6" id="KW-0804">Transcription</keyword>
<dbReference type="CDD" id="cd06171">
    <property type="entry name" value="Sigma70_r4"/>
    <property type="match status" value="1"/>
</dbReference>
<dbReference type="GO" id="GO:0016987">
    <property type="term" value="F:sigma factor activity"/>
    <property type="evidence" value="ECO:0007669"/>
    <property type="project" value="UniProtKB-KW"/>
</dbReference>
<evidence type="ECO:0000256" key="4">
    <source>
        <dbReference type="ARBA" id="ARBA00023125"/>
    </source>
</evidence>
<evidence type="ECO:0000313" key="10">
    <source>
        <dbReference type="Proteomes" id="UP000252669"/>
    </source>
</evidence>
<dbReference type="NCBIfam" id="TIGR02937">
    <property type="entry name" value="sigma70-ECF"/>
    <property type="match status" value="1"/>
</dbReference>
<evidence type="ECO:0000256" key="6">
    <source>
        <dbReference type="RuleBase" id="RU000716"/>
    </source>
</evidence>
<organism evidence="9 10">
    <name type="scientific">Aliarcobacter vitoriensis</name>
    <dbReference type="NCBI Taxonomy" id="2011099"/>
    <lineage>
        <taxon>Bacteria</taxon>
        <taxon>Pseudomonadati</taxon>
        <taxon>Campylobacterota</taxon>
        <taxon>Epsilonproteobacteria</taxon>
        <taxon>Campylobacterales</taxon>
        <taxon>Arcobacteraceae</taxon>
        <taxon>Aliarcobacter</taxon>
    </lineage>
</organism>
<dbReference type="InterPro" id="IPR000838">
    <property type="entry name" value="RNA_pol_sigma70_ECF_CS"/>
</dbReference>
<dbReference type="Gene3D" id="1.10.10.10">
    <property type="entry name" value="Winged helix-like DNA-binding domain superfamily/Winged helix DNA-binding domain"/>
    <property type="match status" value="1"/>
</dbReference>
<dbReference type="GO" id="GO:0006352">
    <property type="term" value="P:DNA-templated transcription initiation"/>
    <property type="evidence" value="ECO:0007669"/>
    <property type="project" value="InterPro"/>
</dbReference>
<keyword evidence="3 6" id="KW-0731">Sigma factor</keyword>
<dbReference type="Pfam" id="PF08281">
    <property type="entry name" value="Sigma70_r4_2"/>
    <property type="match status" value="1"/>
</dbReference>
<dbReference type="SUPFAM" id="SSF88946">
    <property type="entry name" value="Sigma2 domain of RNA polymerase sigma factors"/>
    <property type="match status" value="1"/>
</dbReference>
<evidence type="ECO:0000256" key="3">
    <source>
        <dbReference type="ARBA" id="ARBA00023082"/>
    </source>
</evidence>
<evidence type="ECO:0000256" key="5">
    <source>
        <dbReference type="ARBA" id="ARBA00023163"/>
    </source>
</evidence>